<keyword evidence="3" id="KW-1185">Reference proteome</keyword>
<proteinExistence type="predicted"/>
<reference evidence="2 3" key="1">
    <citation type="submission" date="2024-04" db="EMBL/GenBank/DDBJ databases">
        <title>Phyllosticta paracitricarpa is synonymous to the EU quarantine fungus P. citricarpa based on phylogenomic analyses.</title>
        <authorList>
            <consortium name="Lawrence Berkeley National Laboratory"/>
            <person name="Van Ingen-Buijs V.A."/>
            <person name="Van Westerhoven A.C."/>
            <person name="Haridas S."/>
            <person name="Skiadas P."/>
            <person name="Martin F."/>
            <person name="Groenewald J.Z."/>
            <person name="Crous P.W."/>
            <person name="Seidl M.F."/>
        </authorList>
    </citation>
    <scope>NUCLEOTIDE SEQUENCE [LARGE SCALE GENOMIC DNA]</scope>
    <source>
        <strain evidence="2 3">CBS 123374</strain>
    </source>
</reference>
<protein>
    <submittedName>
        <fullName evidence="2">Uncharacterized protein</fullName>
    </submittedName>
</protein>
<name>A0ABR1Z4Z8_9PEZI</name>
<feature type="compositionally biased region" description="Basic and acidic residues" evidence="1">
    <location>
        <begin position="170"/>
        <end position="185"/>
    </location>
</feature>
<feature type="compositionally biased region" description="Acidic residues" evidence="1">
    <location>
        <begin position="78"/>
        <end position="89"/>
    </location>
</feature>
<feature type="compositionally biased region" description="Basic residues" evidence="1">
    <location>
        <begin position="116"/>
        <end position="126"/>
    </location>
</feature>
<feature type="compositionally biased region" description="Basic and acidic residues" evidence="1">
    <location>
        <begin position="141"/>
        <end position="151"/>
    </location>
</feature>
<evidence type="ECO:0000313" key="3">
    <source>
        <dbReference type="Proteomes" id="UP001492380"/>
    </source>
</evidence>
<sequence>MPSGRRKNAEDETTASAKRQKKDGEAKDPDVELEDAPVESPSTPTVHPEDTPVEPPKTPPVEQTSGNVAKTVKITSGSDEEDLSDMDEQALEKLQPERFDTPMQTTPAKGGGNKTAPKKAPKKPKKAAKEPTPGTHRSSRKKPESAEKVKEDDDDEEEAPGSPTGGQGRGGRDGRGGRARGNVEK</sequence>
<evidence type="ECO:0000313" key="2">
    <source>
        <dbReference type="EMBL" id="KAK8247485.1"/>
    </source>
</evidence>
<dbReference type="EMBL" id="JBBWRZ010000001">
    <property type="protein sequence ID" value="KAK8247485.1"/>
    <property type="molecule type" value="Genomic_DNA"/>
</dbReference>
<feature type="region of interest" description="Disordered" evidence="1">
    <location>
        <begin position="1"/>
        <end position="185"/>
    </location>
</feature>
<gene>
    <name evidence="2" type="ORF">HDK90DRAFT_521937</name>
</gene>
<dbReference type="Proteomes" id="UP001492380">
    <property type="component" value="Unassembled WGS sequence"/>
</dbReference>
<evidence type="ECO:0000256" key="1">
    <source>
        <dbReference type="SAM" id="MobiDB-lite"/>
    </source>
</evidence>
<comment type="caution">
    <text evidence="2">The sequence shown here is derived from an EMBL/GenBank/DDBJ whole genome shotgun (WGS) entry which is preliminary data.</text>
</comment>
<accession>A0ABR1Z4Z8</accession>
<organism evidence="2 3">
    <name type="scientific">Phyllosticta capitalensis</name>
    <dbReference type="NCBI Taxonomy" id="121624"/>
    <lineage>
        <taxon>Eukaryota</taxon>
        <taxon>Fungi</taxon>
        <taxon>Dikarya</taxon>
        <taxon>Ascomycota</taxon>
        <taxon>Pezizomycotina</taxon>
        <taxon>Dothideomycetes</taxon>
        <taxon>Dothideomycetes incertae sedis</taxon>
        <taxon>Botryosphaeriales</taxon>
        <taxon>Phyllostictaceae</taxon>
        <taxon>Phyllosticta</taxon>
    </lineage>
</organism>
<feature type="compositionally biased region" description="Polar residues" evidence="1">
    <location>
        <begin position="63"/>
        <end position="77"/>
    </location>
</feature>
<feature type="compositionally biased region" description="Basic and acidic residues" evidence="1">
    <location>
        <begin position="90"/>
        <end position="100"/>
    </location>
</feature>